<dbReference type="Proteomes" id="UP000527355">
    <property type="component" value="Unassembled WGS sequence"/>
</dbReference>
<organism evidence="1 2">
    <name type="scientific">Myotis myotis</name>
    <name type="common">Greater mouse-eared bat</name>
    <name type="synonym">Vespertilio myotis</name>
    <dbReference type="NCBI Taxonomy" id="51298"/>
    <lineage>
        <taxon>Eukaryota</taxon>
        <taxon>Metazoa</taxon>
        <taxon>Chordata</taxon>
        <taxon>Craniata</taxon>
        <taxon>Vertebrata</taxon>
        <taxon>Euteleostomi</taxon>
        <taxon>Mammalia</taxon>
        <taxon>Eutheria</taxon>
        <taxon>Laurasiatheria</taxon>
        <taxon>Chiroptera</taxon>
        <taxon>Yangochiroptera</taxon>
        <taxon>Vespertilionidae</taxon>
        <taxon>Myotis</taxon>
    </lineage>
</organism>
<reference evidence="1 2" key="1">
    <citation type="journal article" date="2020" name="Nature">
        <title>Six reference-quality genomes reveal evolution of bat adaptations.</title>
        <authorList>
            <person name="Jebb D."/>
            <person name="Huang Z."/>
            <person name="Pippel M."/>
            <person name="Hughes G.M."/>
            <person name="Lavrichenko K."/>
            <person name="Devanna P."/>
            <person name="Winkler S."/>
            <person name="Jermiin L.S."/>
            <person name="Skirmuntt E.C."/>
            <person name="Katzourakis A."/>
            <person name="Burkitt-Gray L."/>
            <person name="Ray D.A."/>
            <person name="Sullivan K.A.M."/>
            <person name="Roscito J.G."/>
            <person name="Kirilenko B.M."/>
            <person name="Davalos L.M."/>
            <person name="Corthals A.P."/>
            <person name="Power M.L."/>
            <person name="Jones G."/>
            <person name="Ransome R.D."/>
            <person name="Dechmann D.K.N."/>
            <person name="Locatelli A.G."/>
            <person name="Puechmaille S.J."/>
            <person name="Fedrigo O."/>
            <person name="Jarvis E.D."/>
            <person name="Hiller M."/>
            <person name="Vernes S.C."/>
            <person name="Myers E.W."/>
            <person name="Teeling E.C."/>
        </authorList>
    </citation>
    <scope>NUCLEOTIDE SEQUENCE [LARGE SCALE GENOMIC DNA]</scope>
    <source>
        <strain evidence="1">MMyoMyo1</strain>
        <tissue evidence="1">Flight muscle</tissue>
    </source>
</reference>
<gene>
    <name evidence="1" type="ORF">mMyoMyo1_008839</name>
</gene>
<evidence type="ECO:0000313" key="2">
    <source>
        <dbReference type="Proteomes" id="UP000527355"/>
    </source>
</evidence>
<sequence>MAHILHFFLPGSQPSFPAGPSAHHALTQPLCTPRPCLSFPSVTHFLLSGAGHRGPIAGKAVVTLSFRLVTCLLFPCPSRSSSSSLWTGGPCLTHLSLQGLAPCRAQRSHSVNGWSSSDITTLAPQPIFKKSQTDVRLLVFLVLWDYSQDDTVSAINFHIDLSSCCRSSDTPLPPTPYQGVFCSFRKSAPPKGDMLLFLSTQEARRPMEMQAIPVSKHSEPIFLATLSPRALGCQPLPTNLEKGICSWAVPGASR</sequence>
<accession>A0A7J7U535</accession>
<proteinExistence type="predicted"/>
<evidence type="ECO:0000313" key="1">
    <source>
        <dbReference type="EMBL" id="KAF6308047.1"/>
    </source>
</evidence>
<dbReference type="AlphaFoldDB" id="A0A7J7U535"/>
<dbReference type="EMBL" id="JABWUV010000014">
    <property type="protein sequence ID" value="KAF6308047.1"/>
    <property type="molecule type" value="Genomic_DNA"/>
</dbReference>
<name>A0A7J7U535_MYOMY</name>
<protein>
    <submittedName>
        <fullName evidence="1">Uncharacterized protein</fullName>
    </submittedName>
</protein>
<keyword evidence="2" id="KW-1185">Reference proteome</keyword>
<comment type="caution">
    <text evidence="1">The sequence shown here is derived from an EMBL/GenBank/DDBJ whole genome shotgun (WGS) entry which is preliminary data.</text>
</comment>